<dbReference type="AlphaFoldDB" id="A0A6V6Z3S7"/>
<evidence type="ECO:0000313" key="9">
    <source>
        <dbReference type="Proteomes" id="UP000530060"/>
    </source>
</evidence>
<dbReference type="InterPro" id="IPR004358">
    <property type="entry name" value="Sig_transdc_His_kin-like_C"/>
</dbReference>
<dbReference type="Gene3D" id="2.10.70.100">
    <property type="match status" value="1"/>
</dbReference>
<dbReference type="InterPro" id="IPR001610">
    <property type="entry name" value="PAC"/>
</dbReference>
<dbReference type="EC" id="2.7.13.3" evidence="2"/>
<dbReference type="Pfam" id="PF08448">
    <property type="entry name" value="PAS_4"/>
    <property type="match status" value="1"/>
</dbReference>
<evidence type="ECO:0000256" key="3">
    <source>
        <dbReference type="ARBA" id="ARBA00022553"/>
    </source>
</evidence>
<dbReference type="SUPFAM" id="SSF55874">
    <property type="entry name" value="ATPase domain of HSP90 chaperone/DNA topoisomerase II/histidine kinase"/>
    <property type="match status" value="1"/>
</dbReference>
<dbReference type="SMART" id="SM00086">
    <property type="entry name" value="PAC"/>
    <property type="match status" value="1"/>
</dbReference>
<sequence length="502" mass="56568">MQNNLIFLQDILLHTPVPTAVYCTDDLIICLANPAMQSLWNTGEQIIGKKIADSISEFHKESISEEILRVMKTGIPFQVNDQKVDILVKGIWAPLFLNSNFIPLRDEKGAVYGVVHTCMEVTKLHEATSQKVNSDEMLSMAIEACGMGTYEIDLITDQIKISDNFKKLWSIGAEITIEALAAKLHPEDNRLLEKAYQDALLKGVVCYEARIIQKEKSEKWIKVFGKIIKDEKGAPSTILGVVQDIHDQKEFEAELKRKIEESTLELRRSNDDLLHFANVVSHDLQEPVRKIKIFNAFLKNEIADRLPERSVMQLNKIANSANRMQCIIEGILAYSTMDKSTQPVEKIFLNDLVENIRTDLELIIKEKGAVLIIDDLPEIEGAPILIEQLFYNLIQNALKFTKAGQPPRIIITSTIKNIDSDASIEISFRDNGIGIDPVYAEKIFTAFERLHSKNEYEGNGIGLALCKKIVDRHNGTIMARGEKENGAEFIVTLPLKQATENI</sequence>
<evidence type="ECO:0000256" key="1">
    <source>
        <dbReference type="ARBA" id="ARBA00000085"/>
    </source>
</evidence>
<dbReference type="InterPro" id="IPR000700">
    <property type="entry name" value="PAS-assoc_C"/>
</dbReference>
<dbReference type="InterPro" id="IPR036097">
    <property type="entry name" value="HisK_dim/P_sf"/>
</dbReference>
<dbReference type="InterPro" id="IPR003661">
    <property type="entry name" value="HisK_dim/P_dom"/>
</dbReference>
<dbReference type="Pfam" id="PF00512">
    <property type="entry name" value="HisKA"/>
    <property type="match status" value="1"/>
</dbReference>
<keyword evidence="5 8" id="KW-0418">Kinase</keyword>
<accession>A0A6V6Z3S7</accession>
<proteinExistence type="predicted"/>
<dbReference type="CDD" id="cd00082">
    <property type="entry name" value="HisKA"/>
    <property type="match status" value="1"/>
</dbReference>
<dbReference type="Pfam" id="PF08447">
    <property type="entry name" value="PAS_3"/>
    <property type="match status" value="1"/>
</dbReference>
<name>A0A6V6Z3S7_9FLAO</name>
<evidence type="ECO:0000313" key="8">
    <source>
        <dbReference type="EMBL" id="CAD0006447.1"/>
    </source>
</evidence>
<dbReference type="InterPro" id="IPR000014">
    <property type="entry name" value="PAS"/>
</dbReference>
<evidence type="ECO:0000256" key="4">
    <source>
        <dbReference type="ARBA" id="ARBA00022679"/>
    </source>
</evidence>
<dbReference type="Pfam" id="PF02518">
    <property type="entry name" value="HATPase_c"/>
    <property type="match status" value="1"/>
</dbReference>
<evidence type="ECO:0000256" key="2">
    <source>
        <dbReference type="ARBA" id="ARBA00012438"/>
    </source>
</evidence>
<dbReference type="Gene3D" id="3.30.565.10">
    <property type="entry name" value="Histidine kinase-like ATPase, C-terminal domain"/>
    <property type="match status" value="1"/>
</dbReference>
<dbReference type="NCBIfam" id="TIGR00229">
    <property type="entry name" value="sensory_box"/>
    <property type="match status" value="1"/>
</dbReference>
<reference evidence="8 9" key="1">
    <citation type="submission" date="2020-06" db="EMBL/GenBank/DDBJ databases">
        <authorList>
            <person name="Criscuolo A."/>
        </authorList>
    </citation>
    <scope>NUCLEOTIDE SEQUENCE [LARGE SCALE GENOMIC DNA]</scope>
    <source>
        <strain evidence="9">CIP 111411</strain>
    </source>
</reference>
<dbReference type="GO" id="GO:0000155">
    <property type="term" value="F:phosphorelay sensor kinase activity"/>
    <property type="evidence" value="ECO:0007669"/>
    <property type="project" value="InterPro"/>
</dbReference>
<dbReference type="SUPFAM" id="SSF47384">
    <property type="entry name" value="Homodimeric domain of signal transducing histidine kinase"/>
    <property type="match status" value="1"/>
</dbReference>
<dbReference type="Gene3D" id="1.10.287.130">
    <property type="match status" value="1"/>
</dbReference>
<organism evidence="8 9">
    <name type="scientific">Flavobacterium salmonis</name>
    <dbReference type="NCBI Taxonomy" id="2654844"/>
    <lineage>
        <taxon>Bacteria</taxon>
        <taxon>Pseudomonadati</taxon>
        <taxon>Bacteroidota</taxon>
        <taxon>Flavobacteriia</taxon>
        <taxon>Flavobacteriales</taxon>
        <taxon>Flavobacteriaceae</taxon>
        <taxon>Flavobacterium</taxon>
    </lineage>
</organism>
<comment type="catalytic activity">
    <reaction evidence="1">
        <text>ATP + protein L-histidine = ADP + protein N-phospho-L-histidine.</text>
        <dbReference type="EC" id="2.7.13.3"/>
    </reaction>
</comment>
<dbReference type="InterPro" id="IPR036890">
    <property type="entry name" value="HATPase_C_sf"/>
</dbReference>
<dbReference type="PANTHER" id="PTHR43304:SF1">
    <property type="entry name" value="PAC DOMAIN-CONTAINING PROTEIN"/>
    <property type="match status" value="1"/>
</dbReference>
<dbReference type="InterPro" id="IPR052162">
    <property type="entry name" value="Sensor_kinase/Photoreceptor"/>
</dbReference>
<keyword evidence="3" id="KW-0597">Phosphoprotein</keyword>
<feature type="domain" description="PAC" evidence="7">
    <location>
        <begin position="205"/>
        <end position="257"/>
    </location>
</feature>
<feature type="domain" description="Histidine kinase" evidence="6">
    <location>
        <begin position="279"/>
        <end position="497"/>
    </location>
</feature>
<dbReference type="SUPFAM" id="SSF55785">
    <property type="entry name" value="PYP-like sensor domain (PAS domain)"/>
    <property type="match status" value="2"/>
</dbReference>
<dbReference type="Proteomes" id="UP000530060">
    <property type="component" value="Unassembled WGS sequence"/>
</dbReference>
<dbReference type="SMART" id="SM00387">
    <property type="entry name" value="HATPase_c"/>
    <property type="match status" value="1"/>
</dbReference>
<keyword evidence="4" id="KW-0808">Transferase</keyword>
<dbReference type="InterPro" id="IPR013655">
    <property type="entry name" value="PAS_fold_3"/>
</dbReference>
<dbReference type="InterPro" id="IPR005467">
    <property type="entry name" value="His_kinase_dom"/>
</dbReference>
<evidence type="ECO:0000259" key="7">
    <source>
        <dbReference type="PROSITE" id="PS50113"/>
    </source>
</evidence>
<dbReference type="InterPro" id="IPR013656">
    <property type="entry name" value="PAS_4"/>
</dbReference>
<dbReference type="Gene3D" id="3.30.450.20">
    <property type="entry name" value="PAS domain"/>
    <property type="match status" value="2"/>
</dbReference>
<gene>
    <name evidence="8" type="ORF">FLAT13_03338</name>
</gene>
<evidence type="ECO:0000256" key="5">
    <source>
        <dbReference type="ARBA" id="ARBA00022777"/>
    </source>
</evidence>
<dbReference type="PROSITE" id="PS50109">
    <property type="entry name" value="HIS_KIN"/>
    <property type="match status" value="1"/>
</dbReference>
<keyword evidence="9" id="KW-1185">Reference proteome</keyword>
<dbReference type="SMART" id="SM00091">
    <property type="entry name" value="PAS"/>
    <property type="match status" value="2"/>
</dbReference>
<dbReference type="FunFam" id="3.30.565.10:FF:000006">
    <property type="entry name" value="Sensor histidine kinase WalK"/>
    <property type="match status" value="1"/>
</dbReference>
<protein>
    <recommendedName>
        <fullName evidence="2">histidine kinase</fullName>
        <ecNumber evidence="2">2.7.13.3</ecNumber>
    </recommendedName>
</protein>
<dbReference type="EMBL" id="CAIJDP010000078">
    <property type="protein sequence ID" value="CAD0006447.1"/>
    <property type="molecule type" value="Genomic_DNA"/>
</dbReference>
<comment type="caution">
    <text evidence="8">The sequence shown here is derived from an EMBL/GenBank/DDBJ whole genome shotgun (WGS) entry which is preliminary data.</text>
</comment>
<dbReference type="PROSITE" id="PS50113">
    <property type="entry name" value="PAC"/>
    <property type="match status" value="1"/>
</dbReference>
<dbReference type="InterPro" id="IPR035965">
    <property type="entry name" value="PAS-like_dom_sf"/>
</dbReference>
<dbReference type="InterPro" id="IPR003594">
    <property type="entry name" value="HATPase_dom"/>
</dbReference>
<dbReference type="PRINTS" id="PR00344">
    <property type="entry name" value="BCTRLSENSOR"/>
</dbReference>
<evidence type="ECO:0000259" key="6">
    <source>
        <dbReference type="PROSITE" id="PS50109"/>
    </source>
</evidence>
<dbReference type="CDD" id="cd00130">
    <property type="entry name" value="PAS"/>
    <property type="match status" value="1"/>
</dbReference>
<dbReference type="PANTHER" id="PTHR43304">
    <property type="entry name" value="PHYTOCHROME-LIKE PROTEIN CPH1"/>
    <property type="match status" value="1"/>
</dbReference>